<dbReference type="PANTHER" id="PTHR33420:SF11">
    <property type="entry name" value="FIMBRIAL-LIKE PROTEIN"/>
    <property type="match status" value="1"/>
</dbReference>
<dbReference type="RefSeq" id="WP_206227290.1">
    <property type="nucleotide sequence ID" value="NZ_JARRYG010000002.1"/>
</dbReference>
<feature type="chain" id="PRO_5041297380" evidence="1">
    <location>
        <begin position="23"/>
        <end position="175"/>
    </location>
</feature>
<organism evidence="3 5">
    <name type="scientific">Providencia huashanensis</name>
    <dbReference type="NCBI Taxonomy" id="3037798"/>
    <lineage>
        <taxon>Bacteria</taxon>
        <taxon>Pseudomonadati</taxon>
        <taxon>Pseudomonadota</taxon>
        <taxon>Gammaproteobacteria</taxon>
        <taxon>Enterobacterales</taxon>
        <taxon>Morganellaceae</taxon>
        <taxon>Providencia</taxon>
    </lineage>
</organism>
<dbReference type="Proteomes" id="UP001176478">
    <property type="component" value="Unassembled WGS sequence"/>
</dbReference>
<dbReference type="InterPro" id="IPR000259">
    <property type="entry name" value="Adhesion_dom_fimbrial"/>
</dbReference>
<dbReference type="Proteomes" id="UP001156701">
    <property type="component" value="Unassembled WGS sequence"/>
</dbReference>
<sequence>MKKINSGLFLGFLMMLCAASFGDNNNTVQYEGTLISLPCTIDESTPTVVEFGVIVDKQLYLHEKTSLKPFSIILQDCDVSIANTISLSVQGTAGNVTSDGYLMLNPSSTAKGVVIGLMDSSGKKVPMNSVLSPIAISNGTMAIQLNAFVKIESQNETKIIPGEFTAMLYYTLDFN</sequence>
<evidence type="ECO:0000313" key="6">
    <source>
        <dbReference type="Proteomes" id="UP001176478"/>
    </source>
</evidence>
<keyword evidence="6" id="KW-1185">Reference proteome</keyword>
<evidence type="ECO:0000313" key="3">
    <source>
        <dbReference type="EMBL" id="MDG4695003.1"/>
    </source>
</evidence>
<dbReference type="GO" id="GO:0009289">
    <property type="term" value="C:pilus"/>
    <property type="evidence" value="ECO:0007669"/>
    <property type="project" value="InterPro"/>
</dbReference>
<name>A0AA42FKU7_9GAMM</name>
<evidence type="ECO:0000259" key="2">
    <source>
        <dbReference type="Pfam" id="PF00419"/>
    </source>
</evidence>
<dbReference type="Gene3D" id="2.60.40.1090">
    <property type="entry name" value="Fimbrial-type adhesion domain"/>
    <property type="match status" value="1"/>
</dbReference>
<reference evidence="4" key="2">
    <citation type="submission" date="2023-07" db="EMBL/GenBank/DDBJ databases">
        <authorList>
            <person name="Yang W."/>
            <person name="Chen J."/>
            <person name="Ji P."/>
            <person name="Hu F."/>
        </authorList>
    </citation>
    <scope>NUCLEOTIDE SEQUENCE</scope>
    <source>
        <strain evidence="4">CRE-138-0111</strain>
    </source>
</reference>
<comment type="caution">
    <text evidence="3">The sequence shown here is derived from an EMBL/GenBank/DDBJ whole genome shotgun (WGS) entry which is preliminary data.</text>
</comment>
<gene>
    <name evidence="3" type="ORF">P7V44_01990</name>
    <name evidence="4" type="ORF">Q5E86_10525</name>
</gene>
<proteinExistence type="predicted"/>
<dbReference type="SUPFAM" id="SSF49401">
    <property type="entry name" value="Bacterial adhesins"/>
    <property type="match status" value="1"/>
</dbReference>
<dbReference type="AlphaFoldDB" id="A0AA42FKU7"/>
<dbReference type="GO" id="GO:0043709">
    <property type="term" value="P:cell adhesion involved in single-species biofilm formation"/>
    <property type="evidence" value="ECO:0007669"/>
    <property type="project" value="TreeGrafter"/>
</dbReference>
<dbReference type="InterPro" id="IPR050263">
    <property type="entry name" value="Bact_Fimbrial_Adh_Pro"/>
</dbReference>
<dbReference type="InterPro" id="IPR008966">
    <property type="entry name" value="Adhesion_dom_sf"/>
</dbReference>
<accession>A0AA42FKU7</accession>
<feature type="domain" description="Fimbrial-type adhesion" evidence="2">
    <location>
        <begin position="30"/>
        <end position="174"/>
    </location>
</feature>
<evidence type="ECO:0000256" key="1">
    <source>
        <dbReference type="SAM" id="SignalP"/>
    </source>
</evidence>
<evidence type="ECO:0000313" key="5">
    <source>
        <dbReference type="Proteomes" id="UP001156701"/>
    </source>
</evidence>
<dbReference type="InterPro" id="IPR036937">
    <property type="entry name" value="Adhesion_dom_fimbrial_sf"/>
</dbReference>
<dbReference type="PANTHER" id="PTHR33420">
    <property type="entry name" value="FIMBRIAL SUBUNIT ELFA-RELATED"/>
    <property type="match status" value="1"/>
</dbReference>
<reference evidence="3" key="1">
    <citation type="submission" date="2023-03" db="EMBL/GenBank/DDBJ databases">
        <title>a new species belonging to Providencia genus.</title>
        <authorList>
            <person name="Yang W."/>
            <person name="Hu F."/>
            <person name="Shen S."/>
            <person name="Ding L."/>
            <person name="Yin D."/>
        </authorList>
    </citation>
    <scope>NUCLEOTIDE SEQUENCE</scope>
    <source>
        <strain evidence="3">CRE-3FA-0001</strain>
    </source>
</reference>
<dbReference type="EMBL" id="JAUQTG010000005">
    <property type="protein sequence ID" value="MDO7856781.1"/>
    <property type="molecule type" value="Genomic_DNA"/>
</dbReference>
<evidence type="ECO:0000313" key="4">
    <source>
        <dbReference type="EMBL" id="MDO7856781.1"/>
    </source>
</evidence>
<keyword evidence="1" id="KW-0732">Signal</keyword>
<dbReference type="EMBL" id="JARRYG010000002">
    <property type="protein sequence ID" value="MDG4695003.1"/>
    <property type="molecule type" value="Genomic_DNA"/>
</dbReference>
<dbReference type="Pfam" id="PF00419">
    <property type="entry name" value="Fimbrial"/>
    <property type="match status" value="1"/>
</dbReference>
<reference evidence="4" key="3">
    <citation type="journal article" date="2024" name="Int. J. Antimicrob. Agents">
        <title>Identification of a novel Providencia species showing multi-drug-resistant in three patients with hospital-acquired infection.</title>
        <authorList>
            <person name="Yang W."/>
            <person name="Chen J."/>
            <person name="Yang F."/>
            <person name="Ji P."/>
            <person name="Shen S."/>
            <person name="Yin D."/>
            <person name="Hu F."/>
        </authorList>
    </citation>
    <scope>NUCLEOTIDE SEQUENCE</scope>
    <source>
        <strain evidence="4">CRE-138-0111</strain>
    </source>
</reference>
<feature type="signal peptide" evidence="1">
    <location>
        <begin position="1"/>
        <end position="22"/>
    </location>
</feature>
<protein>
    <submittedName>
        <fullName evidence="3">Fimbrial protein</fullName>
    </submittedName>
</protein>